<reference evidence="1" key="1">
    <citation type="submission" date="2022-08" db="EMBL/GenBank/DDBJ databases">
        <authorList>
            <person name="Kallberg Y."/>
            <person name="Tangrot J."/>
            <person name="Rosling A."/>
        </authorList>
    </citation>
    <scope>NUCLEOTIDE SEQUENCE</scope>
    <source>
        <strain evidence="1">Wild A</strain>
    </source>
</reference>
<organism evidence="1 2">
    <name type="scientific">Funneliformis geosporum</name>
    <dbReference type="NCBI Taxonomy" id="1117311"/>
    <lineage>
        <taxon>Eukaryota</taxon>
        <taxon>Fungi</taxon>
        <taxon>Fungi incertae sedis</taxon>
        <taxon>Mucoromycota</taxon>
        <taxon>Glomeromycotina</taxon>
        <taxon>Glomeromycetes</taxon>
        <taxon>Glomerales</taxon>
        <taxon>Glomeraceae</taxon>
        <taxon>Funneliformis</taxon>
    </lineage>
</organism>
<dbReference type="AlphaFoldDB" id="A0A9W4SSB0"/>
<keyword evidence="2" id="KW-1185">Reference proteome</keyword>
<dbReference type="Proteomes" id="UP001153678">
    <property type="component" value="Unassembled WGS sequence"/>
</dbReference>
<proteinExistence type="predicted"/>
<comment type="caution">
    <text evidence="1">The sequence shown here is derived from an EMBL/GenBank/DDBJ whole genome shotgun (WGS) entry which is preliminary data.</text>
</comment>
<evidence type="ECO:0000313" key="1">
    <source>
        <dbReference type="EMBL" id="CAI2179772.1"/>
    </source>
</evidence>
<dbReference type="EMBL" id="CAMKVN010002142">
    <property type="protein sequence ID" value="CAI2179772.1"/>
    <property type="molecule type" value="Genomic_DNA"/>
</dbReference>
<protein>
    <submittedName>
        <fullName evidence="1">307_t:CDS:1</fullName>
    </submittedName>
</protein>
<sequence length="46" mass="5154">MTGLPGHGLSCPQKITGTTSVYNTARFIMKNITLEDYIKIEILVVW</sequence>
<name>A0A9W4SSB0_9GLOM</name>
<evidence type="ECO:0000313" key="2">
    <source>
        <dbReference type="Proteomes" id="UP001153678"/>
    </source>
</evidence>
<accession>A0A9W4SSB0</accession>
<gene>
    <name evidence="1" type="ORF">FWILDA_LOCUS9255</name>
</gene>